<name>A0A8H4Q3E6_9HYPO</name>
<comment type="caution">
    <text evidence="1">The sequence shown here is derived from an EMBL/GenBank/DDBJ whole genome shotgun (WGS) entry which is preliminary data.</text>
</comment>
<dbReference type="Proteomes" id="UP000562929">
    <property type="component" value="Unassembled WGS sequence"/>
</dbReference>
<organism evidence="1 2">
    <name type="scientific">Ophiocordyceps camponoti-floridani</name>
    <dbReference type="NCBI Taxonomy" id="2030778"/>
    <lineage>
        <taxon>Eukaryota</taxon>
        <taxon>Fungi</taxon>
        <taxon>Dikarya</taxon>
        <taxon>Ascomycota</taxon>
        <taxon>Pezizomycotina</taxon>
        <taxon>Sordariomycetes</taxon>
        <taxon>Hypocreomycetidae</taxon>
        <taxon>Hypocreales</taxon>
        <taxon>Ophiocordycipitaceae</taxon>
        <taxon>Ophiocordyceps</taxon>
    </lineage>
</organism>
<evidence type="ECO:0000313" key="1">
    <source>
        <dbReference type="EMBL" id="KAF4584100.1"/>
    </source>
</evidence>
<gene>
    <name evidence="1" type="ORF">GQ602_005473</name>
</gene>
<protein>
    <submittedName>
        <fullName evidence="1">GPI anchored protein</fullName>
    </submittedName>
</protein>
<sequence>MSSLPTALRKLPPLAEAKLHAQDLSFASPLLLIVAAAAAANQPSCPQGMTSCAAQNAPQKCCPRGSYCTDVPDARVGGVACCPEGARCGGGGLLSGWGGGLSGRDGGDAALPGSCVGGWDV</sequence>
<dbReference type="AlphaFoldDB" id="A0A8H4Q3E6"/>
<dbReference type="PANTHER" id="PTHR39599:SF1">
    <property type="entry name" value="GPI-ANCHORED PROTEIN (EUROFUNG)"/>
    <property type="match status" value="1"/>
</dbReference>
<dbReference type="EMBL" id="JAACLJ010000006">
    <property type="protein sequence ID" value="KAF4584100.1"/>
    <property type="molecule type" value="Genomic_DNA"/>
</dbReference>
<accession>A0A8H4Q3E6</accession>
<reference evidence="1 2" key="1">
    <citation type="journal article" date="2020" name="G3 (Bethesda)">
        <title>Genetic Underpinnings of Host Manipulation by Ophiocordyceps as Revealed by Comparative Transcriptomics.</title>
        <authorList>
            <person name="Will I."/>
            <person name="Das B."/>
            <person name="Trinh T."/>
            <person name="Brachmann A."/>
            <person name="Ohm R.A."/>
            <person name="de Bekker C."/>
        </authorList>
    </citation>
    <scope>NUCLEOTIDE SEQUENCE [LARGE SCALE GENOMIC DNA]</scope>
    <source>
        <strain evidence="1 2">EC05</strain>
    </source>
</reference>
<evidence type="ECO:0000313" key="2">
    <source>
        <dbReference type="Proteomes" id="UP000562929"/>
    </source>
</evidence>
<dbReference type="PANTHER" id="PTHR39599">
    <property type="entry name" value="GPI-ANCHORED PROTEIN (EUROFUNG)-RELATED-RELATED"/>
    <property type="match status" value="1"/>
</dbReference>
<keyword evidence="2" id="KW-1185">Reference proteome</keyword>
<proteinExistence type="predicted"/>
<dbReference type="OrthoDB" id="2426396at2759"/>